<dbReference type="Proteomes" id="UP000509241">
    <property type="component" value="Chromosome"/>
</dbReference>
<name>A0A7D5H4I4_9EURY</name>
<gene>
    <name evidence="1" type="ORF">HYG82_18330</name>
</gene>
<sequence length="922" mass="105524">MKEALEQYLEDSFDFTAFQRLTGTRDAIMDGTGKILYVPTDLPVPFDKRVLSAIVDSDDVRVLSMPVDEWEFQETIYTGIDYLVNNDGDGTVVFFCPRFLVDGYQEIPGTSFVHFERVQLDDPTRTIRSAFERGAGTEPQPRTIDDLAEFALRAFTAAATGAELNPTHIQTSTDDQLDDFYIPYDTLSSVPTAVREFFLDSIGIPNTELFDSLEPTAQQNVYTPRLLATYGDRFAQNEPKYPVAAEIQDLDPDLQRLYRTLITKWLAQRRLFDATLTELATVRLDRDVIDTIQESYQEITGQDTAINIQEPEHAAEILTQHFGILFHTVDEDEFTDLVNTVRDQLSSDSHQIEDYGPDQALNTVEKVDSLLQLLAEVALIKHPRFVNAAFPEDRWADIFQKFLHVVYENDREDLLAYRYLTALNQARKQELREREAEDLAEDIRTQEVELDTLPHFLDQWASFLADTREEEPVSDLLQQELIDKYDSYCAEVVDRYDEIVSDDEWLHLSDLLTAPEDGRIKLTVILDSVGYTDYLLLNQFGFLNTEPDDVDLAFSNLPSYTPSAISTILTGLPAETTGIYSWQPRHGDDIFNLKHSSYDPDAFDFVDERTENNFHLIQRPQLNSSGISRFADQVADIRFSSDLSIEADHLGAVRRGFVNEVESTLNERHHVLNTDDVDPEARAAQRSQIVLYLEDFDKILHEMLSFEEFENYYNTLGNFLDNLLADLREATDTIIEEPIDIEVISDHGKLTRYEMEMVLNERPEYEFNQQMLTETVPLQHAYRVNFREAEFTNRSDHQFVTVATDENGPPVDRIRAMLTEEDANDVSDDALRDVTEKVEYLQSGSKFVFGWHADSDNASLSDLRQFDGVDVYQPRGDGIFDLPDVGLLSRYDIKNRSGHDHGYHGGTSISEMAGLRLIYEDE</sequence>
<evidence type="ECO:0000313" key="1">
    <source>
        <dbReference type="EMBL" id="QLG50651.1"/>
    </source>
</evidence>
<dbReference type="SUPFAM" id="SSF53649">
    <property type="entry name" value="Alkaline phosphatase-like"/>
    <property type="match status" value="1"/>
</dbReference>
<dbReference type="InterPro" id="IPR017850">
    <property type="entry name" value="Alkaline_phosphatase_core_sf"/>
</dbReference>
<proteinExistence type="predicted"/>
<dbReference type="Pfam" id="PF01663">
    <property type="entry name" value="Phosphodiest"/>
    <property type="match status" value="1"/>
</dbReference>
<keyword evidence="2" id="KW-1185">Reference proteome</keyword>
<organism evidence="1 2">
    <name type="scientific">Natrinema halophilum</name>
    <dbReference type="NCBI Taxonomy" id="1699371"/>
    <lineage>
        <taxon>Archaea</taxon>
        <taxon>Methanobacteriati</taxon>
        <taxon>Methanobacteriota</taxon>
        <taxon>Stenosarchaea group</taxon>
        <taxon>Halobacteria</taxon>
        <taxon>Halobacteriales</taxon>
        <taxon>Natrialbaceae</taxon>
        <taxon>Natrinema</taxon>
    </lineage>
</organism>
<dbReference type="OrthoDB" id="350299at2157"/>
<dbReference type="AlphaFoldDB" id="A0A7D5H4I4"/>
<protein>
    <submittedName>
        <fullName evidence="1">Alkaline phosphatase family protein</fullName>
    </submittedName>
</protein>
<dbReference type="Gene3D" id="3.40.720.10">
    <property type="entry name" value="Alkaline Phosphatase, subunit A"/>
    <property type="match status" value="1"/>
</dbReference>
<evidence type="ECO:0000313" key="2">
    <source>
        <dbReference type="Proteomes" id="UP000509241"/>
    </source>
</evidence>
<dbReference type="KEGG" id="haly:HYG82_18330"/>
<dbReference type="EMBL" id="CP058601">
    <property type="protein sequence ID" value="QLG50651.1"/>
    <property type="molecule type" value="Genomic_DNA"/>
</dbReference>
<reference evidence="1 2" key="1">
    <citation type="submission" date="2020-07" db="EMBL/GenBank/DDBJ databases">
        <authorList>
            <person name="Cui H."/>
        </authorList>
    </citation>
    <scope>NUCLEOTIDE SEQUENCE [LARGE SCALE GENOMIC DNA]</scope>
    <source>
        <strain evidence="1 2">YPL8</strain>
    </source>
</reference>
<dbReference type="InterPro" id="IPR002591">
    <property type="entry name" value="Phosphodiest/P_Trfase"/>
</dbReference>
<dbReference type="RefSeq" id="WP_179263358.1">
    <property type="nucleotide sequence ID" value="NZ_CP058601.1"/>
</dbReference>
<dbReference type="GeneID" id="56035291"/>
<accession>A0A7D5H4I4</accession>